<sequence length="740" mass="84789">MILRSIDLESFGRFSRRCFEFRRGLNLVLGPNEAGKSTLMEAVPAILFGVRDKKRYLPWGRGGACRGALQFELAGGSVRVQRDLMTDEVGLEWADQLYQTRRQVSGKASPRGRSLEKKAYLLELQELLGFRDADLFRATLFFGQGDLDLDFGKSLSERIKTLLSGSAEIDYDQVLDDLRESLFSVTRENPWGKDKTRDRQLELAEKELARLDGLLQQSVTARKEFSTIEAELLDLETGLAEDQRELDKGEKYLQWIRTYWQLEEQRSRLEEQFSIAREQQAQQRCLTQERETLRRQLSAVGLSLPEDGSVDLHERLQEARRSLLQLRQLQQEQQRLRLDLADEKKSSMFLICGWTLLVVLGAGFGAWHAQPWRIYALLVGVLLTGPVWAWTIWKRVSRSVRHSELRGKAQLLEQQQQELQRQLDLLEEPLAAAGLAARLDVLDAQLDAWAGHREKLQELREIDSALKVLPTAEELAGTVRRLTRDLALVEERRQQGRNLRPGVDLEAAELADAEAELEQLRRKIAAAEERRNRLWMRRAECGALLAGRPQLEEDRAEVLQDVVRLQGRKRVLALACEVLRDSVSHFRADYLERFAARIGPYLESASDGVYREARLDEDLSISLRDEGGRWKPLTHFSRGTRDAVALAVRLAFVDQFSHGRKLPILLDDALVNLDGNRQARMLKLLKKLSLEHQVILFSHDERLAKRAARERWHVLTLDDGSRAPARPIKEEQNAGQLHLL</sequence>
<evidence type="ECO:0000313" key="4">
    <source>
        <dbReference type="EMBL" id="ORJ63551.1"/>
    </source>
</evidence>
<keyword evidence="2" id="KW-0472">Membrane</keyword>
<organism evidence="4 5">
    <name type="scientific">Geothermobacter hydrogeniphilus</name>
    <dbReference type="NCBI Taxonomy" id="1969733"/>
    <lineage>
        <taxon>Bacteria</taxon>
        <taxon>Pseudomonadati</taxon>
        <taxon>Thermodesulfobacteriota</taxon>
        <taxon>Desulfuromonadia</taxon>
        <taxon>Desulfuromonadales</taxon>
        <taxon>Geothermobacteraceae</taxon>
        <taxon>Geothermobacter</taxon>
    </lineage>
</organism>
<keyword evidence="2" id="KW-0812">Transmembrane</keyword>
<evidence type="ECO:0000259" key="3">
    <source>
        <dbReference type="Pfam" id="PF13514"/>
    </source>
</evidence>
<dbReference type="InterPro" id="IPR027417">
    <property type="entry name" value="P-loop_NTPase"/>
</dbReference>
<feature type="domain" description="YhaN AAA" evidence="3">
    <location>
        <begin position="1"/>
        <end position="56"/>
    </location>
</feature>
<dbReference type="Gene3D" id="3.40.50.300">
    <property type="entry name" value="P-loop containing nucleotide triphosphate hydrolases"/>
    <property type="match status" value="2"/>
</dbReference>
<keyword evidence="1" id="KW-0175">Coiled coil</keyword>
<reference evidence="4 5" key="1">
    <citation type="submission" date="2017-03" db="EMBL/GenBank/DDBJ databases">
        <title>Genome sequence of Geothermobacter sp. EPR-M, Deep-Sea Iron Reducer.</title>
        <authorList>
            <person name="Tully B."/>
            <person name="Savalia P."/>
            <person name="Abuyen K."/>
            <person name="Baughan C."/>
            <person name="Romero E."/>
            <person name="Ronkowski C."/>
            <person name="Torres B."/>
            <person name="Tremblay J."/>
            <person name="Trujillo A."/>
            <person name="Tyler M."/>
            <person name="Perez-Rodriguez I."/>
            <person name="Amend J."/>
        </authorList>
    </citation>
    <scope>NUCLEOTIDE SEQUENCE [LARGE SCALE GENOMIC DNA]</scope>
    <source>
        <strain evidence="4 5">EPR-M</strain>
    </source>
</reference>
<comment type="caution">
    <text evidence="4">The sequence shown here is derived from an EMBL/GenBank/DDBJ whole genome shotgun (WGS) entry which is preliminary data.</text>
</comment>
<dbReference type="EMBL" id="NAAD01000001">
    <property type="protein sequence ID" value="ORJ63551.1"/>
    <property type="molecule type" value="Genomic_DNA"/>
</dbReference>
<protein>
    <recommendedName>
        <fullName evidence="3">YhaN AAA domain-containing protein</fullName>
    </recommendedName>
</protein>
<dbReference type="PANTHER" id="PTHR41259">
    <property type="entry name" value="DOUBLE-STRAND BREAK REPAIR RAD50 ATPASE, PUTATIVE-RELATED"/>
    <property type="match status" value="1"/>
</dbReference>
<proteinExistence type="predicted"/>
<evidence type="ECO:0000256" key="1">
    <source>
        <dbReference type="SAM" id="Coils"/>
    </source>
</evidence>
<dbReference type="RefSeq" id="WP_085008762.1">
    <property type="nucleotide sequence ID" value="NZ_NAAD01000001.1"/>
</dbReference>
<dbReference type="Pfam" id="PF13514">
    <property type="entry name" value="AAA_27"/>
    <property type="match status" value="1"/>
</dbReference>
<accession>A0A1X0YEB4</accession>
<dbReference type="SUPFAM" id="SSF52540">
    <property type="entry name" value="P-loop containing nucleoside triphosphate hydrolases"/>
    <property type="match status" value="1"/>
</dbReference>
<dbReference type="AlphaFoldDB" id="A0A1X0YEB4"/>
<dbReference type="InterPro" id="IPR038734">
    <property type="entry name" value="YhaN_AAA"/>
</dbReference>
<keyword evidence="2" id="KW-1133">Transmembrane helix</keyword>
<evidence type="ECO:0000256" key="2">
    <source>
        <dbReference type="SAM" id="Phobius"/>
    </source>
</evidence>
<dbReference type="STRING" id="1969733.B5V00_01400"/>
<evidence type="ECO:0000313" key="5">
    <source>
        <dbReference type="Proteomes" id="UP000193136"/>
    </source>
</evidence>
<gene>
    <name evidence="4" type="ORF">B5V00_01400</name>
</gene>
<feature type="coiled-coil region" evidence="1">
    <location>
        <begin position="259"/>
        <end position="346"/>
    </location>
</feature>
<dbReference type="PANTHER" id="PTHR41259:SF1">
    <property type="entry name" value="DOUBLE-STRAND BREAK REPAIR RAD50 ATPASE, PUTATIVE-RELATED"/>
    <property type="match status" value="1"/>
</dbReference>
<name>A0A1X0YEB4_9BACT</name>
<feature type="coiled-coil region" evidence="1">
    <location>
        <begin position="402"/>
        <end position="429"/>
    </location>
</feature>
<feature type="coiled-coil region" evidence="1">
    <location>
        <begin position="472"/>
        <end position="537"/>
    </location>
</feature>
<dbReference type="OrthoDB" id="9764467at2"/>
<feature type="transmembrane region" description="Helical" evidence="2">
    <location>
        <begin position="374"/>
        <end position="393"/>
    </location>
</feature>
<dbReference type="Proteomes" id="UP000193136">
    <property type="component" value="Unassembled WGS sequence"/>
</dbReference>
<feature type="transmembrane region" description="Helical" evidence="2">
    <location>
        <begin position="347"/>
        <end position="368"/>
    </location>
</feature>
<keyword evidence="5" id="KW-1185">Reference proteome</keyword>